<dbReference type="EMBL" id="VSRR010028662">
    <property type="protein sequence ID" value="MPC68949.1"/>
    <property type="molecule type" value="Genomic_DNA"/>
</dbReference>
<dbReference type="AlphaFoldDB" id="A0A5B7HGR9"/>
<protein>
    <submittedName>
        <fullName evidence="2">Uncharacterized protein</fullName>
    </submittedName>
</protein>
<accession>A0A5B7HGR9</accession>
<comment type="caution">
    <text evidence="2">The sequence shown here is derived from an EMBL/GenBank/DDBJ whole genome shotgun (WGS) entry which is preliminary data.</text>
</comment>
<evidence type="ECO:0000313" key="3">
    <source>
        <dbReference type="Proteomes" id="UP000324222"/>
    </source>
</evidence>
<feature type="region of interest" description="Disordered" evidence="1">
    <location>
        <begin position="1"/>
        <end position="33"/>
    </location>
</feature>
<sequence length="33" mass="3658">MHPCHSAPSWQPFFPDPQTRPESATPAGFNECS</sequence>
<gene>
    <name evidence="2" type="ORF">E2C01_063162</name>
</gene>
<dbReference type="Proteomes" id="UP000324222">
    <property type="component" value="Unassembled WGS sequence"/>
</dbReference>
<organism evidence="2 3">
    <name type="scientific">Portunus trituberculatus</name>
    <name type="common">Swimming crab</name>
    <name type="synonym">Neptunus trituberculatus</name>
    <dbReference type="NCBI Taxonomy" id="210409"/>
    <lineage>
        <taxon>Eukaryota</taxon>
        <taxon>Metazoa</taxon>
        <taxon>Ecdysozoa</taxon>
        <taxon>Arthropoda</taxon>
        <taxon>Crustacea</taxon>
        <taxon>Multicrustacea</taxon>
        <taxon>Malacostraca</taxon>
        <taxon>Eumalacostraca</taxon>
        <taxon>Eucarida</taxon>
        <taxon>Decapoda</taxon>
        <taxon>Pleocyemata</taxon>
        <taxon>Brachyura</taxon>
        <taxon>Eubrachyura</taxon>
        <taxon>Portunoidea</taxon>
        <taxon>Portunidae</taxon>
        <taxon>Portuninae</taxon>
        <taxon>Portunus</taxon>
    </lineage>
</organism>
<keyword evidence="3" id="KW-1185">Reference proteome</keyword>
<reference evidence="2 3" key="1">
    <citation type="submission" date="2019-05" db="EMBL/GenBank/DDBJ databases">
        <title>Another draft genome of Portunus trituberculatus and its Hox gene families provides insights of decapod evolution.</title>
        <authorList>
            <person name="Jeong J.-H."/>
            <person name="Song I."/>
            <person name="Kim S."/>
            <person name="Choi T."/>
            <person name="Kim D."/>
            <person name="Ryu S."/>
            <person name="Kim W."/>
        </authorList>
    </citation>
    <scope>NUCLEOTIDE SEQUENCE [LARGE SCALE GENOMIC DNA]</scope>
    <source>
        <tissue evidence="2">Muscle</tissue>
    </source>
</reference>
<evidence type="ECO:0000313" key="2">
    <source>
        <dbReference type="EMBL" id="MPC68949.1"/>
    </source>
</evidence>
<proteinExistence type="predicted"/>
<evidence type="ECO:0000256" key="1">
    <source>
        <dbReference type="SAM" id="MobiDB-lite"/>
    </source>
</evidence>
<name>A0A5B7HGR9_PORTR</name>